<evidence type="ECO:0000313" key="3">
    <source>
        <dbReference type="Proteomes" id="UP000006469"/>
    </source>
</evidence>
<reference evidence="2 3" key="1">
    <citation type="journal article" date="2012" name="J. Bacteriol.">
        <title>Complete genome sequence of the metabolically versatile halophilic archaeon Haloferax mediterranei, a poly(3-hydroxybutyrate-co-3-hydroxyvalerate) producer.</title>
        <authorList>
            <person name="Han J."/>
            <person name="Zhang F."/>
            <person name="Hou J."/>
            <person name="Liu X."/>
            <person name="Li M."/>
            <person name="Liu H."/>
            <person name="Cai L."/>
            <person name="Zhang B."/>
            <person name="Chen Y."/>
            <person name="Zhou J."/>
            <person name="Hu S."/>
            <person name="Xiang H."/>
        </authorList>
    </citation>
    <scope>NUCLEOTIDE SEQUENCE [LARGE SCALE GENOMIC DNA]</scope>
    <source>
        <strain evidence="3">ATCC 33500 / DSM 1411 / JCM 8866 / NBRC 14739 / NCIMB 2177 / R-4</strain>
        <plasmid evidence="3">pHM500</plasmid>
    </source>
</reference>
<sequence>MSKSRYEFPLEKAAFGRPRSPLSAEEVLEDGALADERQRFDDGVEAENPARGEGPDDDEQHEAEEVSVDVAVSPVGVPEVEEHHQDAAEEGGEPDECTDEESETDEELTGRNHDIGELQQPRRVSGPDEEAVNWRTLGSVNHPARSIEGFRAHELADPCVEEPVARDEAGEYEYVPRHALRVVEVHAVP</sequence>
<feature type="compositionally biased region" description="Acidic residues" evidence="1">
    <location>
        <begin position="55"/>
        <end position="67"/>
    </location>
</feature>
<feature type="compositionally biased region" description="Basic and acidic residues" evidence="1">
    <location>
        <begin position="1"/>
        <end position="10"/>
    </location>
</feature>
<dbReference type="Proteomes" id="UP000006469">
    <property type="component" value="Plasmid pHM500"/>
</dbReference>
<proteinExistence type="predicted"/>
<protein>
    <submittedName>
        <fullName evidence="2">Uncharacterized protein</fullName>
    </submittedName>
</protein>
<feature type="compositionally biased region" description="Acidic residues" evidence="1">
    <location>
        <begin position="88"/>
        <end position="107"/>
    </location>
</feature>
<name>I3RB55_HALMT</name>
<feature type="compositionally biased region" description="Low complexity" evidence="1">
    <location>
        <begin position="68"/>
        <end position="78"/>
    </location>
</feature>
<geneLocation type="plasmid" evidence="2 3">
    <name>pHM500</name>
</geneLocation>
<evidence type="ECO:0000313" key="2">
    <source>
        <dbReference type="EMBL" id="AFK21465.1"/>
    </source>
</evidence>
<dbReference type="EMBL" id="CP001871">
    <property type="protein sequence ID" value="AFK21465.1"/>
    <property type="molecule type" value="Genomic_DNA"/>
</dbReference>
<keyword evidence="2" id="KW-0614">Plasmid</keyword>
<evidence type="ECO:0000256" key="1">
    <source>
        <dbReference type="SAM" id="MobiDB-lite"/>
    </source>
</evidence>
<dbReference type="AlphaFoldDB" id="I3RB55"/>
<gene>
    <name evidence="2" type="ordered locus">HFX_6344</name>
</gene>
<organism evidence="2 3">
    <name type="scientific">Haloferax mediterranei (strain ATCC 33500 / DSM 1411 / JCM 8866 / NBRC 14739 / NCIMB 2177 / R-4)</name>
    <name type="common">Halobacterium mediterranei</name>
    <dbReference type="NCBI Taxonomy" id="523841"/>
    <lineage>
        <taxon>Archaea</taxon>
        <taxon>Methanobacteriati</taxon>
        <taxon>Methanobacteriota</taxon>
        <taxon>Stenosarchaea group</taxon>
        <taxon>Halobacteria</taxon>
        <taxon>Halobacteriales</taxon>
        <taxon>Haloferacaceae</taxon>
        <taxon>Haloferax</taxon>
    </lineage>
</organism>
<accession>I3RB55</accession>
<dbReference type="KEGG" id="hme:HFX_6344"/>
<dbReference type="HOGENOM" id="CLU_1431603_0_0_2"/>
<feature type="region of interest" description="Disordered" evidence="1">
    <location>
        <begin position="1"/>
        <end position="129"/>
    </location>
</feature>
<feature type="compositionally biased region" description="Basic and acidic residues" evidence="1">
    <location>
        <begin position="34"/>
        <end position="54"/>
    </location>
</feature>